<reference evidence="1" key="1">
    <citation type="submission" date="2014-09" db="EMBL/GenBank/DDBJ databases">
        <authorList>
            <person name="Magalhaes I.L.F."/>
            <person name="Oliveira U."/>
            <person name="Santos F.R."/>
            <person name="Vidigal T.H.D.A."/>
            <person name="Brescovit A.D."/>
            <person name="Santos A.J."/>
        </authorList>
    </citation>
    <scope>NUCLEOTIDE SEQUENCE</scope>
    <source>
        <tissue evidence="1">Shoot tissue taken approximately 20 cm above the soil surface</tissue>
    </source>
</reference>
<protein>
    <submittedName>
        <fullName evidence="1">SIZ1</fullName>
    </submittedName>
</protein>
<evidence type="ECO:0000313" key="1">
    <source>
        <dbReference type="EMBL" id="JAE03784.1"/>
    </source>
</evidence>
<accession>A0A0A9EXS6</accession>
<reference evidence="1" key="2">
    <citation type="journal article" date="2015" name="Data Brief">
        <title>Shoot transcriptome of the giant reed, Arundo donax.</title>
        <authorList>
            <person name="Barrero R.A."/>
            <person name="Guerrero F.D."/>
            <person name="Moolhuijzen P."/>
            <person name="Goolsby J.A."/>
            <person name="Tidwell J."/>
            <person name="Bellgard S.E."/>
            <person name="Bellgard M.I."/>
        </authorList>
    </citation>
    <scope>NUCLEOTIDE SEQUENCE</scope>
    <source>
        <tissue evidence="1">Shoot tissue taken approximately 20 cm above the soil surface</tissue>
    </source>
</reference>
<name>A0A0A9EXS6_ARUDO</name>
<proteinExistence type="predicted"/>
<sequence>MSKVNAIMGGEGKML</sequence>
<organism evidence="1">
    <name type="scientific">Arundo donax</name>
    <name type="common">Giant reed</name>
    <name type="synonym">Donax arundinaceus</name>
    <dbReference type="NCBI Taxonomy" id="35708"/>
    <lineage>
        <taxon>Eukaryota</taxon>
        <taxon>Viridiplantae</taxon>
        <taxon>Streptophyta</taxon>
        <taxon>Embryophyta</taxon>
        <taxon>Tracheophyta</taxon>
        <taxon>Spermatophyta</taxon>
        <taxon>Magnoliopsida</taxon>
        <taxon>Liliopsida</taxon>
        <taxon>Poales</taxon>
        <taxon>Poaceae</taxon>
        <taxon>PACMAD clade</taxon>
        <taxon>Arundinoideae</taxon>
        <taxon>Arundineae</taxon>
        <taxon>Arundo</taxon>
    </lineage>
</organism>
<dbReference type="EMBL" id="GBRH01194112">
    <property type="protein sequence ID" value="JAE03784.1"/>
    <property type="molecule type" value="Transcribed_RNA"/>
</dbReference>